<feature type="region of interest" description="Disordered" evidence="7">
    <location>
        <begin position="497"/>
        <end position="532"/>
    </location>
</feature>
<comment type="cofactor">
    <cofactor evidence="6">
        <name>FAD</name>
        <dbReference type="ChEBI" id="CHEBI:57692"/>
    </cofactor>
</comment>
<dbReference type="GO" id="GO:0050660">
    <property type="term" value="F:flavin adenine dinucleotide binding"/>
    <property type="evidence" value="ECO:0007669"/>
    <property type="project" value="InterPro"/>
</dbReference>
<sequence length="1090" mass="124128">MSISDLFSDNNSYDFNEDEENPVVSDDCEFEITEDEVKEMLFDDDFDAKPVIKAKPSKDCSFVENSNEKSYNDCSETQDEPKALTTESNLAAVTENETGVTKNYFRSERNIAIENTRKQNRDIPDSLDSVVIDVDIKKRKKRKKLKPSNSQSGKMISPHKIHVNPHFRASLKQTTVMDSSVCDPFAQTLPPNSILPFRTTQHQVSDHKPPALLALPNSTSFLNNNQQIHPFGQPAAFNKQSPSFVDQLLLNNASVTQSFSSANSFHPFVNTQRSSNQHFRVHQQQTPFNEPNFWSPALHQNELTNSVWSNPPHQIQGNNLSSQSGSYLMPKPQASLPPPVYTNNFSYSGHGNQIPFRGPLCPNPPQQPSPHVMHQSLPFQDQNMQPSGRFLPQHVFAARFPQQYPPSRPELPNFPRPEPVPGLAPPPLPPIERHQAPLIMGTTRTLLPRPILPHPPPQSQPQMPPPRPQMNPISQQLQMTATAQRFNVNYGILQPPEFRNNSSVKGQYQQEQRGTKRNEFSSGSPKKFLKNNKSLKVKYSGLKTVCNGTENERKVALNKTKMAKKFLQKRPNNCVKQVSSLNANKTEAEPKQEFSEKVEDKAQLIDLEVDEEYKRKLEEQKLMREEILKRKEERRRQMAQQKLQEAEAQKSKIAPCSSTTTVTRTSSPLTSAPQSNKTLISQKNSPIKTLVNRNTVRCQIQTQHRERQVVQLKQQSIQSRVNSTVNNSAKKTVQIKGLALSTSESAINKLCNAVGQVKSVKISEENGEKKALVVFESPKDASLFQHKYQRHLLDLCVIQVVVKNLNNDENLVFCFNAVLICNGHHFKPSIPSINGLKLFKGEVIHTHSYKTPTNYSNKTVVVIGFGNSAVDAACDLALVCEKIYLSTRSGGWIQSRLGPAGYPFDGIYNTRAFRYLLNYLPPVIVSKLAERRANQRFDHEMFGVKSSHHIFSKQFIVNKCKLPSTERMLAEIAADYEKKKSDFDENSEIRHSLRVEFIPYMDRLASEIGAKPNLWRLFFTDFKLWFHLMFGPCVSYQYRLFGPNKWREARKTIIRTNHRIRAAFSSWCRKSEENVRRDANFNNQICNEKE</sequence>
<dbReference type="GO" id="GO:0050661">
    <property type="term" value="F:NADP binding"/>
    <property type="evidence" value="ECO:0007669"/>
    <property type="project" value="InterPro"/>
</dbReference>
<evidence type="ECO:0000313" key="10">
    <source>
        <dbReference type="Proteomes" id="UP000285301"/>
    </source>
</evidence>
<keyword evidence="6 9" id="KW-0503">Monooxygenase</keyword>
<dbReference type="CDD" id="cd22249">
    <property type="entry name" value="UDM1_RNF168_RNF169-like"/>
    <property type="match status" value="1"/>
</dbReference>
<comment type="caution">
    <text evidence="9">The sequence shown here is derived from an EMBL/GenBank/DDBJ whole genome shotgun (WGS) entry which is preliminary data.</text>
</comment>
<evidence type="ECO:0000256" key="6">
    <source>
        <dbReference type="RuleBase" id="RU361177"/>
    </source>
</evidence>
<feature type="region of interest" description="Disordered" evidence="7">
    <location>
        <begin position="638"/>
        <end position="676"/>
    </location>
</feature>
<keyword evidence="5 6" id="KW-0560">Oxidoreductase</keyword>
<evidence type="ECO:0000256" key="3">
    <source>
        <dbReference type="ARBA" id="ARBA00022827"/>
    </source>
</evidence>
<keyword evidence="4" id="KW-0694">RNA-binding</keyword>
<dbReference type="InterPro" id="IPR020946">
    <property type="entry name" value="Flavin_mOase-like"/>
</dbReference>
<comment type="similarity">
    <text evidence="1 6">Belongs to the FMO family.</text>
</comment>
<dbReference type="AlphaFoldDB" id="A0A443RQ28"/>
<evidence type="ECO:0000256" key="7">
    <source>
        <dbReference type="SAM" id="MobiDB-lite"/>
    </source>
</evidence>
<dbReference type="Gene3D" id="3.30.70.330">
    <property type="match status" value="1"/>
</dbReference>
<dbReference type="Pfam" id="PF00743">
    <property type="entry name" value="FMO-like"/>
    <property type="match status" value="2"/>
</dbReference>
<dbReference type="FunFam" id="3.50.50.60:FF:000042">
    <property type="entry name" value="Dimethylaniline monooxygenase [N-oxide-forming]"/>
    <property type="match status" value="1"/>
</dbReference>
<dbReference type="InterPro" id="IPR050346">
    <property type="entry name" value="FMO-like"/>
</dbReference>
<reference evidence="9 10" key="1">
    <citation type="journal article" date="2018" name="Gigascience">
        <title>Genomes of trombidid mites reveal novel predicted allergens and laterally-transferred genes associated with secondary metabolism.</title>
        <authorList>
            <person name="Dong X."/>
            <person name="Chaisiri K."/>
            <person name="Xia D."/>
            <person name="Armstrong S.D."/>
            <person name="Fang Y."/>
            <person name="Donnelly M.J."/>
            <person name="Kadowaki T."/>
            <person name="McGarry J.W."/>
            <person name="Darby A.C."/>
            <person name="Makepeace B.L."/>
        </authorList>
    </citation>
    <scope>NUCLEOTIDE SEQUENCE [LARGE SCALE GENOMIC DNA]</scope>
    <source>
        <strain evidence="9">UoL-WK</strain>
    </source>
</reference>
<dbReference type="EC" id="1.-.-.-" evidence="6"/>
<evidence type="ECO:0000256" key="1">
    <source>
        <dbReference type="ARBA" id="ARBA00009183"/>
    </source>
</evidence>
<evidence type="ECO:0000256" key="2">
    <source>
        <dbReference type="ARBA" id="ARBA00022630"/>
    </source>
</evidence>
<keyword evidence="10" id="KW-1185">Reference proteome</keyword>
<dbReference type="GO" id="GO:0003723">
    <property type="term" value="F:RNA binding"/>
    <property type="evidence" value="ECO:0007669"/>
    <property type="project" value="UniProtKB-KW"/>
</dbReference>
<dbReference type="InterPro" id="IPR000504">
    <property type="entry name" value="RRM_dom"/>
</dbReference>
<evidence type="ECO:0000256" key="4">
    <source>
        <dbReference type="ARBA" id="ARBA00022884"/>
    </source>
</evidence>
<feature type="compositionally biased region" description="Polar residues" evidence="7">
    <location>
        <begin position="1"/>
        <end position="14"/>
    </location>
</feature>
<dbReference type="GO" id="GO:0004499">
    <property type="term" value="F:N,N-dimethylaniline monooxygenase activity"/>
    <property type="evidence" value="ECO:0007669"/>
    <property type="project" value="InterPro"/>
</dbReference>
<dbReference type="Pfam" id="PF00076">
    <property type="entry name" value="RRM_1"/>
    <property type="match status" value="1"/>
</dbReference>
<accession>A0A443RQ28</accession>
<evidence type="ECO:0000259" key="8">
    <source>
        <dbReference type="SMART" id="SM00360"/>
    </source>
</evidence>
<protein>
    <recommendedName>
        <fullName evidence="6">Flavin-containing monooxygenase</fullName>
        <ecNumber evidence="6">1.-.-.-</ecNumber>
    </recommendedName>
</protein>
<name>A0A443RQ28_9ACAR</name>
<dbReference type="OrthoDB" id="66881at2759"/>
<feature type="domain" description="RRM" evidence="8">
    <location>
        <begin position="732"/>
        <end position="801"/>
    </location>
</feature>
<dbReference type="SUPFAM" id="SSF54928">
    <property type="entry name" value="RNA-binding domain, RBD"/>
    <property type="match status" value="1"/>
</dbReference>
<dbReference type="PANTHER" id="PTHR23023">
    <property type="entry name" value="DIMETHYLANILINE MONOOXYGENASE"/>
    <property type="match status" value="1"/>
</dbReference>
<dbReference type="STRING" id="1965070.A0A443RQ28"/>
<keyword evidence="3 6" id="KW-0274">FAD</keyword>
<feature type="compositionally biased region" description="Low complexity" evidence="7">
    <location>
        <begin position="657"/>
        <end position="671"/>
    </location>
</feature>
<dbReference type="SUPFAM" id="SSF51905">
    <property type="entry name" value="FAD/NAD(P)-binding domain"/>
    <property type="match status" value="1"/>
</dbReference>
<dbReference type="InterPro" id="IPR012677">
    <property type="entry name" value="Nucleotide-bd_a/b_plait_sf"/>
</dbReference>
<gene>
    <name evidence="9" type="ORF">B4U79_14345</name>
</gene>
<proteinExistence type="inferred from homology"/>
<organism evidence="9 10">
    <name type="scientific">Dinothrombium tinctorium</name>
    <dbReference type="NCBI Taxonomy" id="1965070"/>
    <lineage>
        <taxon>Eukaryota</taxon>
        <taxon>Metazoa</taxon>
        <taxon>Ecdysozoa</taxon>
        <taxon>Arthropoda</taxon>
        <taxon>Chelicerata</taxon>
        <taxon>Arachnida</taxon>
        <taxon>Acari</taxon>
        <taxon>Acariformes</taxon>
        <taxon>Trombidiformes</taxon>
        <taxon>Prostigmata</taxon>
        <taxon>Anystina</taxon>
        <taxon>Parasitengona</taxon>
        <taxon>Trombidioidea</taxon>
        <taxon>Trombidiidae</taxon>
        <taxon>Dinothrombium</taxon>
    </lineage>
</organism>
<keyword evidence="2 6" id="KW-0285">Flavoprotein</keyword>
<feature type="region of interest" description="Disordered" evidence="7">
    <location>
        <begin position="1"/>
        <end position="22"/>
    </location>
</feature>
<evidence type="ECO:0000313" key="9">
    <source>
        <dbReference type="EMBL" id="RWS17379.1"/>
    </source>
</evidence>
<dbReference type="CDD" id="cd00590">
    <property type="entry name" value="RRM_SF"/>
    <property type="match status" value="1"/>
</dbReference>
<dbReference type="SMART" id="SM00360">
    <property type="entry name" value="RRM"/>
    <property type="match status" value="1"/>
</dbReference>
<dbReference type="Gene3D" id="3.50.50.60">
    <property type="entry name" value="FAD/NAD(P)-binding domain"/>
    <property type="match status" value="1"/>
</dbReference>
<dbReference type="Proteomes" id="UP000285301">
    <property type="component" value="Unassembled WGS sequence"/>
</dbReference>
<dbReference type="InterPro" id="IPR035979">
    <property type="entry name" value="RBD_domain_sf"/>
</dbReference>
<dbReference type="EMBL" id="NCKU01000087">
    <property type="protein sequence ID" value="RWS17379.1"/>
    <property type="molecule type" value="Genomic_DNA"/>
</dbReference>
<evidence type="ECO:0000256" key="5">
    <source>
        <dbReference type="ARBA" id="ARBA00023002"/>
    </source>
</evidence>
<feature type="compositionally biased region" description="Polar residues" evidence="7">
    <location>
        <begin position="499"/>
        <end position="512"/>
    </location>
</feature>
<dbReference type="InterPro" id="IPR036188">
    <property type="entry name" value="FAD/NAD-bd_sf"/>
</dbReference>